<dbReference type="InParanoid" id="A0A1B7MI68"/>
<keyword evidence="2" id="KW-1185">Reference proteome</keyword>
<accession>A0A1B7MI68</accession>
<organism evidence="1 2">
    <name type="scientific">Rhizopogon vinicolor AM-OR11-026</name>
    <dbReference type="NCBI Taxonomy" id="1314800"/>
    <lineage>
        <taxon>Eukaryota</taxon>
        <taxon>Fungi</taxon>
        <taxon>Dikarya</taxon>
        <taxon>Basidiomycota</taxon>
        <taxon>Agaricomycotina</taxon>
        <taxon>Agaricomycetes</taxon>
        <taxon>Agaricomycetidae</taxon>
        <taxon>Boletales</taxon>
        <taxon>Suillineae</taxon>
        <taxon>Rhizopogonaceae</taxon>
        <taxon>Rhizopogon</taxon>
    </lineage>
</organism>
<sequence length="154" mass="17263">MQDLGWEKDHSTKRKLLCMWRCIATESDMDFNILAPVLLTFSGFTLADLLRVNASIAHGSSFFTSLSRVIFVPFMIFNDTLEFPDTKELDVSDMRVHIELRSKPERAKILGKIGFTSKMSKFISTHRENPDLLSSCSTNLGGVFAQLQAASSVP</sequence>
<gene>
    <name evidence="1" type="ORF">K503DRAFT_623621</name>
</gene>
<reference evidence="1 2" key="1">
    <citation type="submission" date="2016-06" db="EMBL/GenBank/DDBJ databases">
        <title>Comparative genomics of the ectomycorrhizal sister species Rhizopogon vinicolor and Rhizopogon vesiculosus (Basidiomycota: Boletales) reveals a divergence of the mating type B locus.</title>
        <authorList>
            <consortium name="DOE Joint Genome Institute"/>
            <person name="Mujic A.B."/>
            <person name="Kuo A."/>
            <person name="Tritt A."/>
            <person name="Lipzen A."/>
            <person name="Chen C."/>
            <person name="Johnson J."/>
            <person name="Sharma A."/>
            <person name="Barry K."/>
            <person name="Grigoriev I.V."/>
            <person name="Spatafora J.W."/>
        </authorList>
    </citation>
    <scope>NUCLEOTIDE SEQUENCE [LARGE SCALE GENOMIC DNA]</scope>
    <source>
        <strain evidence="1 2">AM-OR11-026</strain>
    </source>
</reference>
<proteinExistence type="predicted"/>
<dbReference type="AlphaFoldDB" id="A0A1B7MI68"/>
<dbReference type="EMBL" id="KV449056">
    <property type="protein sequence ID" value="OAX32289.1"/>
    <property type="molecule type" value="Genomic_DNA"/>
</dbReference>
<name>A0A1B7MI68_9AGAM</name>
<dbReference type="Proteomes" id="UP000092154">
    <property type="component" value="Unassembled WGS sequence"/>
</dbReference>
<evidence type="ECO:0000313" key="2">
    <source>
        <dbReference type="Proteomes" id="UP000092154"/>
    </source>
</evidence>
<evidence type="ECO:0000313" key="1">
    <source>
        <dbReference type="EMBL" id="OAX32289.1"/>
    </source>
</evidence>
<protein>
    <submittedName>
        <fullName evidence="1">Uncharacterized protein</fullName>
    </submittedName>
</protein>